<evidence type="ECO:0000313" key="4">
    <source>
        <dbReference type="EMBL" id="KAB1077405.1"/>
    </source>
</evidence>
<proteinExistence type="inferred from homology"/>
<dbReference type="InterPro" id="IPR007049">
    <property type="entry name" value="Carb-sel_porin_OprB"/>
</dbReference>
<name>A0A6L3SUS8_9HYPH</name>
<gene>
    <name evidence="4" type="ORF">F6X53_18980</name>
</gene>
<evidence type="ECO:0000256" key="3">
    <source>
        <dbReference type="SAM" id="MobiDB-lite"/>
    </source>
</evidence>
<dbReference type="PANTHER" id="PTHR37944:SF1">
    <property type="entry name" value="PORIN B"/>
    <property type="match status" value="1"/>
</dbReference>
<comment type="similarity">
    <text evidence="1 2">Belongs to the OprB family.</text>
</comment>
<feature type="region of interest" description="Disordered" evidence="3">
    <location>
        <begin position="1"/>
        <end position="52"/>
    </location>
</feature>
<organism evidence="4 5">
    <name type="scientific">Methylobacterium soli</name>
    <dbReference type="NCBI Taxonomy" id="553447"/>
    <lineage>
        <taxon>Bacteria</taxon>
        <taxon>Pseudomonadati</taxon>
        <taxon>Pseudomonadota</taxon>
        <taxon>Alphaproteobacteria</taxon>
        <taxon>Hyphomicrobiales</taxon>
        <taxon>Methylobacteriaceae</taxon>
        <taxon>Methylobacterium</taxon>
    </lineage>
</organism>
<protein>
    <submittedName>
        <fullName evidence="4">Carbohydrate porin</fullName>
    </submittedName>
</protein>
<comment type="caution">
    <text evidence="4">The sequence shown here is derived from an EMBL/GenBank/DDBJ whole genome shotgun (WGS) entry which is preliminary data.</text>
</comment>
<dbReference type="GO" id="GO:0015288">
    <property type="term" value="F:porin activity"/>
    <property type="evidence" value="ECO:0007669"/>
    <property type="project" value="InterPro"/>
</dbReference>
<dbReference type="GO" id="GO:0008643">
    <property type="term" value="P:carbohydrate transport"/>
    <property type="evidence" value="ECO:0007669"/>
    <property type="project" value="InterPro"/>
</dbReference>
<dbReference type="EMBL" id="VZZK01000021">
    <property type="protein sequence ID" value="KAB1077405.1"/>
    <property type="molecule type" value="Genomic_DNA"/>
</dbReference>
<dbReference type="OrthoDB" id="177316at2"/>
<dbReference type="RefSeq" id="WP_151001765.1">
    <property type="nucleotide sequence ID" value="NZ_BPQY01000337.1"/>
</dbReference>
<sequence>MPYRGADAQRFSGARAAPSHRPRGPPGLRCEPRRPVPPHPTRRRPRGSYTVGGWYQTSGGPDLYLNNGGLPLSVAGGTPLSHQERSGVYGVAVQELYRPLPDNPARNVSGFLRASFANSRTSSIDEQITIGAVYKGFWDARPLDWIGAGFGVSHASSAIARGLEAANAFDGGNRPIPGYERVIEVFYSFAASPDVVIRPNIQFINRPGGVAGRQDVLVFGVKSGVTF</sequence>
<accession>A0A6L3SUS8</accession>
<dbReference type="Pfam" id="PF04966">
    <property type="entry name" value="OprB"/>
    <property type="match status" value="1"/>
</dbReference>
<keyword evidence="5" id="KW-1185">Reference proteome</keyword>
<dbReference type="Gene3D" id="2.40.160.180">
    <property type="entry name" value="Carbohydrate-selective porin OprB"/>
    <property type="match status" value="1"/>
</dbReference>
<evidence type="ECO:0000313" key="5">
    <source>
        <dbReference type="Proteomes" id="UP000474159"/>
    </source>
</evidence>
<evidence type="ECO:0000256" key="2">
    <source>
        <dbReference type="RuleBase" id="RU363072"/>
    </source>
</evidence>
<dbReference type="GO" id="GO:0016020">
    <property type="term" value="C:membrane"/>
    <property type="evidence" value="ECO:0007669"/>
    <property type="project" value="InterPro"/>
</dbReference>
<evidence type="ECO:0000256" key="1">
    <source>
        <dbReference type="ARBA" id="ARBA00008769"/>
    </source>
</evidence>
<dbReference type="Proteomes" id="UP000474159">
    <property type="component" value="Unassembled WGS sequence"/>
</dbReference>
<reference evidence="4 5" key="1">
    <citation type="submission" date="2019-09" db="EMBL/GenBank/DDBJ databases">
        <title>YIM 48816 draft genome.</title>
        <authorList>
            <person name="Jiang L."/>
        </authorList>
    </citation>
    <scope>NUCLEOTIDE SEQUENCE [LARGE SCALE GENOMIC DNA]</scope>
    <source>
        <strain evidence="4 5">YIM 48816</strain>
    </source>
</reference>
<dbReference type="AlphaFoldDB" id="A0A6L3SUS8"/>
<dbReference type="InterPro" id="IPR052932">
    <property type="entry name" value="OprB_Porin"/>
</dbReference>
<dbReference type="PANTHER" id="PTHR37944">
    <property type="entry name" value="PORIN B"/>
    <property type="match status" value="1"/>
</dbReference>
<dbReference type="InterPro" id="IPR038673">
    <property type="entry name" value="OprB_sf"/>
</dbReference>